<accession>A0ACC2FCR5</accession>
<dbReference type="Proteomes" id="UP001157502">
    <property type="component" value="Chromosome 30"/>
</dbReference>
<keyword evidence="2" id="KW-1185">Reference proteome</keyword>
<sequence length="70" mass="7648">MPPVKRCQTNDLVFLSQLDLLIRQRASRCYREDNGETLTKQPLEGGLNRGKGLSGKPSSSGNISEGPFAN</sequence>
<organism evidence="1 2">
    <name type="scientific">Dallia pectoralis</name>
    <name type="common">Alaska blackfish</name>
    <dbReference type="NCBI Taxonomy" id="75939"/>
    <lineage>
        <taxon>Eukaryota</taxon>
        <taxon>Metazoa</taxon>
        <taxon>Chordata</taxon>
        <taxon>Craniata</taxon>
        <taxon>Vertebrata</taxon>
        <taxon>Euteleostomi</taxon>
        <taxon>Actinopterygii</taxon>
        <taxon>Neopterygii</taxon>
        <taxon>Teleostei</taxon>
        <taxon>Protacanthopterygii</taxon>
        <taxon>Esociformes</taxon>
        <taxon>Umbridae</taxon>
        <taxon>Dallia</taxon>
    </lineage>
</organism>
<evidence type="ECO:0000313" key="2">
    <source>
        <dbReference type="Proteomes" id="UP001157502"/>
    </source>
</evidence>
<comment type="caution">
    <text evidence="1">The sequence shown here is derived from an EMBL/GenBank/DDBJ whole genome shotgun (WGS) entry which is preliminary data.</text>
</comment>
<name>A0ACC2FCR5_DALPE</name>
<gene>
    <name evidence="1" type="ORF">DPEC_G00316310</name>
</gene>
<evidence type="ECO:0000313" key="1">
    <source>
        <dbReference type="EMBL" id="KAJ7989128.1"/>
    </source>
</evidence>
<proteinExistence type="predicted"/>
<reference evidence="1" key="1">
    <citation type="submission" date="2021-05" db="EMBL/GenBank/DDBJ databases">
        <authorList>
            <person name="Pan Q."/>
            <person name="Jouanno E."/>
            <person name="Zahm M."/>
            <person name="Klopp C."/>
            <person name="Cabau C."/>
            <person name="Louis A."/>
            <person name="Berthelot C."/>
            <person name="Parey E."/>
            <person name="Roest Crollius H."/>
            <person name="Montfort J."/>
            <person name="Robinson-Rechavi M."/>
            <person name="Bouchez O."/>
            <person name="Lampietro C."/>
            <person name="Lopez Roques C."/>
            <person name="Donnadieu C."/>
            <person name="Postlethwait J."/>
            <person name="Bobe J."/>
            <person name="Dillon D."/>
            <person name="Chandos A."/>
            <person name="von Hippel F."/>
            <person name="Guiguen Y."/>
        </authorList>
    </citation>
    <scope>NUCLEOTIDE SEQUENCE</scope>
    <source>
        <strain evidence="1">YG-Jan2019</strain>
    </source>
</reference>
<protein>
    <submittedName>
        <fullName evidence="1">Uncharacterized protein</fullName>
    </submittedName>
</protein>
<dbReference type="EMBL" id="CM055757">
    <property type="protein sequence ID" value="KAJ7989128.1"/>
    <property type="molecule type" value="Genomic_DNA"/>
</dbReference>